<keyword evidence="2" id="KW-1003">Cell membrane</keyword>
<reference evidence="11" key="4">
    <citation type="submission" date="2025-08" db="UniProtKB">
        <authorList>
            <consortium name="Ensembl"/>
        </authorList>
    </citation>
    <scope>IDENTIFICATION</scope>
</reference>
<evidence type="ECO:0000256" key="5">
    <source>
        <dbReference type="ARBA" id="ARBA00023040"/>
    </source>
</evidence>
<protein>
    <recommendedName>
        <fullName evidence="10">G-protein coupled receptors family 1 profile domain-containing protein</fullName>
    </recommendedName>
</protein>
<evidence type="ECO:0000259" key="10">
    <source>
        <dbReference type="PROSITE" id="PS50262"/>
    </source>
</evidence>
<evidence type="ECO:0000313" key="11">
    <source>
        <dbReference type="Ensembl" id="ENSCMIP00000030773.1"/>
    </source>
</evidence>
<feature type="transmembrane region" description="Helical" evidence="9">
    <location>
        <begin position="52"/>
        <end position="74"/>
    </location>
</feature>
<reference evidence="11" key="5">
    <citation type="submission" date="2025-09" db="UniProtKB">
        <authorList>
            <consortium name="Ensembl"/>
        </authorList>
    </citation>
    <scope>IDENTIFICATION</scope>
</reference>
<feature type="transmembrane region" description="Helical" evidence="9">
    <location>
        <begin position="316"/>
        <end position="335"/>
    </location>
</feature>
<dbReference type="SUPFAM" id="SSF81321">
    <property type="entry name" value="Family A G protein-coupled receptor-like"/>
    <property type="match status" value="1"/>
</dbReference>
<name>A0A4W3IX40_CALMI</name>
<dbReference type="InterPro" id="IPR017452">
    <property type="entry name" value="GPCR_Rhodpsn_7TM"/>
</dbReference>
<dbReference type="GeneTree" id="ENSGT00970000196759"/>
<dbReference type="AlphaFoldDB" id="A0A4W3IX40"/>
<keyword evidence="4 9" id="KW-1133">Transmembrane helix</keyword>
<keyword evidence="3 9" id="KW-0812">Transmembrane</keyword>
<feature type="transmembrane region" description="Helical" evidence="9">
    <location>
        <begin position="277"/>
        <end position="295"/>
    </location>
</feature>
<dbReference type="PRINTS" id="PR00237">
    <property type="entry name" value="GPCRRHODOPSN"/>
</dbReference>
<evidence type="ECO:0000256" key="6">
    <source>
        <dbReference type="ARBA" id="ARBA00023136"/>
    </source>
</evidence>
<keyword evidence="6 9" id="KW-0472">Membrane</keyword>
<dbReference type="PROSITE" id="PS50262">
    <property type="entry name" value="G_PROTEIN_RECEP_F1_2"/>
    <property type="match status" value="1"/>
</dbReference>
<dbReference type="PANTHER" id="PTHR46272">
    <property type="entry name" value="G_PROTEIN_RECEP_F1_2 DOMAIN-CONTAINING PROTEIN"/>
    <property type="match status" value="1"/>
</dbReference>
<accession>A0A4W3IX40</accession>
<dbReference type="Pfam" id="PF00001">
    <property type="entry name" value="7tm_1"/>
    <property type="match status" value="1"/>
</dbReference>
<evidence type="ECO:0000256" key="9">
    <source>
        <dbReference type="SAM" id="Phobius"/>
    </source>
</evidence>
<keyword evidence="8" id="KW-0807">Transducer</keyword>
<evidence type="ECO:0000256" key="1">
    <source>
        <dbReference type="ARBA" id="ARBA00004651"/>
    </source>
</evidence>
<feature type="transmembrane region" description="Helical" evidence="9">
    <location>
        <begin position="232"/>
        <end position="257"/>
    </location>
</feature>
<dbReference type="Proteomes" id="UP000314986">
    <property type="component" value="Unassembled WGS sequence"/>
</dbReference>
<feature type="domain" description="G-protein coupled receptors family 1 profile" evidence="10">
    <location>
        <begin position="31"/>
        <end position="293"/>
    </location>
</feature>
<reference evidence="12" key="2">
    <citation type="journal article" date="2007" name="PLoS Biol.">
        <title>Survey sequencing and comparative analysis of the elephant shark (Callorhinchus milii) genome.</title>
        <authorList>
            <person name="Venkatesh B."/>
            <person name="Kirkness E.F."/>
            <person name="Loh Y.H."/>
            <person name="Halpern A.L."/>
            <person name="Lee A.P."/>
            <person name="Johnson J."/>
            <person name="Dandona N."/>
            <person name="Viswanathan L.D."/>
            <person name="Tay A."/>
            <person name="Venter J.C."/>
            <person name="Strausberg R.L."/>
            <person name="Brenner S."/>
        </authorList>
    </citation>
    <scope>NUCLEOTIDE SEQUENCE [LARGE SCALE GENOMIC DNA]</scope>
</reference>
<dbReference type="GO" id="GO:0004930">
    <property type="term" value="F:G protein-coupled receptor activity"/>
    <property type="evidence" value="ECO:0007669"/>
    <property type="project" value="UniProtKB-KW"/>
</dbReference>
<dbReference type="InParanoid" id="A0A4W3IX40"/>
<dbReference type="PANTHER" id="PTHR46272:SF6">
    <property type="entry name" value="G-PROTEIN COUPLED RECEPTOR 139-RELATED"/>
    <property type="match status" value="1"/>
</dbReference>
<evidence type="ECO:0000256" key="3">
    <source>
        <dbReference type="ARBA" id="ARBA00022692"/>
    </source>
</evidence>
<dbReference type="InterPro" id="IPR052477">
    <property type="entry name" value="Orphan_GPCR1"/>
</dbReference>
<evidence type="ECO:0000256" key="4">
    <source>
        <dbReference type="ARBA" id="ARBA00022989"/>
    </source>
</evidence>
<keyword evidence="12" id="KW-1185">Reference proteome</keyword>
<evidence type="ECO:0000256" key="2">
    <source>
        <dbReference type="ARBA" id="ARBA00022475"/>
    </source>
</evidence>
<feature type="transmembrane region" description="Helical" evidence="9">
    <location>
        <begin position="22"/>
        <end position="40"/>
    </location>
</feature>
<feature type="transmembrane region" description="Helical" evidence="9">
    <location>
        <begin position="134"/>
        <end position="154"/>
    </location>
</feature>
<evidence type="ECO:0000256" key="7">
    <source>
        <dbReference type="ARBA" id="ARBA00023170"/>
    </source>
</evidence>
<dbReference type="InterPro" id="IPR000276">
    <property type="entry name" value="GPCR_Rhodpsn"/>
</dbReference>
<feature type="transmembrane region" description="Helical" evidence="9">
    <location>
        <begin position="94"/>
        <end position="113"/>
    </location>
</feature>
<organism evidence="11 12">
    <name type="scientific">Callorhinchus milii</name>
    <name type="common">Ghost shark</name>
    <dbReference type="NCBI Taxonomy" id="7868"/>
    <lineage>
        <taxon>Eukaryota</taxon>
        <taxon>Metazoa</taxon>
        <taxon>Chordata</taxon>
        <taxon>Craniata</taxon>
        <taxon>Vertebrata</taxon>
        <taxon>Chondrichthyes</taxon>
        <taxon>Holocephali</taxon>
        <taxon>Chimaeriformes</taxon>
        <taxon>Callorhinchidae</taxon>
        <taxon>Callorhinchus</taxon>
    </lineage>
</organism>
<reference evidence="12" key="3">
    <citation type="journal article" date="2014" name="Nature">
        <title>Elephant shark genome provides unique insights into gnathostome evolution.</title>
        <authorList>
            <consortium name="International Elephant Shark Genome Sequencing Consortium"/>
            <person name="Venkatesh B."/>
            <person name="Lee A.P."/>
            <person name="Ravi V."/>
            <person name="Maurya A.K."/>
            <person name="Lian M.M."/>
            <person name="Swann J.B."/>
            <person name="Ohta Y."/>
            <person name="Flajnik M.F."/>
            <person name="Sutoh Y."/>
            <person name="Kasahara M."/>
            <person name="Hoon S."/>
            <person name="Gangu V."/>
            <person name="Roy S.W."/>
            <person name="Irimia M."/>
            <person name="Korzh V."/>
            <person name="Kondrychyn I."/>
            <person name="Lim Z.W."/>
            <person name="Tay B.H."/>
            <person name="Tohari S."/>
            <person name="Kong K.W."/>
            <person name="Ho S."/>
            <person name="Lorente-Galdos B."/>
            <person name="Quilez J."/>
            <person name="Marques-Bonet T."/>
            <person name="Raney B.J."/>
            <person name="Ingham P.W."/>
            <person name="Tay A."/>
            <person name="Hillier L.W."/>
            <person name="Minx P."/>
            <person name="Boehm T."/>
            <person name="Wilson R.K."/>
            <person name="Brenner S."/>
            <person name="Warren W.C."/>
        </authorList>
    </citation>
    <scope>NUCLEOTIDE SEQUENCE [LARGE SCALE GENOMIC DNA]</scope>
</reference>
<keyword evidence="7" id="KW-0675">Receptor</keyword>
<feature type="transmembrane region" description="Helical" evidence="9">
    <location>
        <begin position="194"/>
        <end position="212"/>
    </location>
</feature>
<dbReference type="GO" id="GO:0005886">
    <property type="term" value="C:plasma membrane"/>
    <property type="evidence" value="ECO:0007669"/>
    <property type="project" value="UniProtKB-SubCell"/>
</dbReference>
<feature type="transmembrane region" description="Helical" evidence="9">
    <location>
        <begin position="341"/>
        <end position="363"/>
    </location>
</feature>
<proteinExistence type="predicted"/>
<keyword evidence="5" id="KW-0297">G-protein coupled receptor</keyword>
<dbReference type="Ensembl" id="ENSCMIT00000031244.1">
    <property type="protein sequence ID" value="ENSCMIP00000030773.1"/>
    <property type="gene ID" value="ENSCMIG00000013234.1"/>
</dbReference>
<evidence type="ECO:0000256" key="8">
    <source>
        <dbReference type="ARBA" id="ARBA00023224"/>
    </source>
</evidence>
<sequence>MPNDTSILAPHSPTLARGVCKGKLICFCVTVNVLAMVVLCRGQCGLSRCVTLYLVAMAGSDLLVLITDVILNRISNLNFPLSFLMLTPVCSSRVPLLSACTDASVWLTVSFTLDRFVAICCPSLKLRFRTERSAAIIIGSVASVCLLKNIPWYFTFEPGVVLGNQPYFCICKMSFYNSAAWGRLLAAHRALTPLMPVLLIFLLNSITVRHILVTGRARKRLRAGRSGRGSIVLLFAVSGSFVLLWLTYIIHFLFWPMVSYNANTVGAQDHLYILQEAGVMLQLLSTCTNTAIYGLTQSRFRQQIRDVLTAPCRLLLCLYSSYFLTSVLNVLMITSPSLSPWLMVRIHTLPRVIGFILIVCISFQ</sequence>
<reference evidence="12" key="1">
    <citation type="journal article" date="2006" name="Science">
        <title>Ancient noncoding elements conserved in the human genome.</title>
        <authorList>
            <person name="Venkatesh B."/>
            <person name="Kirkness E.F."/>
            <person name="Loh Y.H."/>
            <person name="Halpern A.L."/>
            <person name="Lee A.P."/>
            <person name="Johnson J."/>
            <person name="Dandona N."/>
            <person name="Viswanathan L.D."/>
            <person name="Tay A."/>
            <person name="Venter J.C."/>
            <person name="Strausberg R.L."/>
            <person name="Brenner S."/>
        </authorList>
    </citation>
    <scope>NUCLEOTIDE SEQUENCE [LARGE SCALE GENOMIC DNA]</scope>
</reference>
<evidence type="ECO:0000313" key="12">
    <source>
        <dbReference type="Proteomes" id="UP000314986"/>
    </source>
</evidence>
<comment type="subcellular location">
    <subcellularLocation>
        <location evidence="1">Cell membrane</location>
        <topology evidence="1">Multi-pass membrane protein</topology>
    </subcellularLocation>
</comment>
<dbReference type="Gene3D" id="1.20.1070.10">
    <property type="entry name" value="Rhodopsin 7-helix transmembrane proteins"/>
    <property type="match status" value="1"/>
</dbReference>